<dbReference type="EMBL" id="JALBGC010000008">
    <property type="protein sequence ID" value="MCI1190184.1"/>
    <property type="molecule type" value="Genomic_DNA"/>
</dbReference>
<feature type="chain" id="PRO_5040795062" evidence="1">
    <location>
        <begin position="25"/>
        <end position="133"/>
    </location>
</feature>
<proteinExistence type="predicted"/>
<sequence length="133" mass="14905">MKRYLIRTLLLGWLFLLGAGAAQAQADNLGAVRAALRNGSSRELSQYFAATVEVSFDDDKKSYNSTQAELVLKDYFAKNSPSSFEFIHQGESQEHIQYAIGRYVGRTGTYRVYVKLKPSRGAPVIDTLDFTKE</sequence>
<feature type="signal peptide" evidence="1">
    <location>
        <begin position="1"/>
        <end position="24"/>
    </location>
</feature>
<evidence type="ECO:0000313" key="3">
    <source>
        <dbReference type="Proteomes" id="UP001139193"/>
    </source>
</evidence>
<keyword evidence="1" id="KW-0732">Signal</keyword>
<keyword evidence="3" id="KW-1185">Reference proteome</keyword>
<accession>A0A9X1VJ57</accession>
<evidence type="ECO:0000256" key="1">
    <source>
        <dbReference type="SAM" id="SignalP"/>
    </source>
</evidence>
<dbReference type="RefSeq" id="WP_241938393.1">
    <property type="nucleotide sequence ID" value="NZ_JALBGC010000008.1"/>
</dbReference>
<dbReference type="Gene3D" id="3.10.450.50">
    <property type="match status" value="1"/>
</dbReference>
<protein>
    <submittedName>
        <fullName evidence="2">DUF4783 domain-containing protein</fullName>
    </submittedName>
</protein>
<dbReference type="Proteomes" id="UP001139193">
    <property type="component" value="Unassembled WGS sequence"/>
</dbReference>
<dbReference type="AlphaFoldDB" id="A0A9X1VJ57"/>
<reference evidence="2" key="1">
    <citation type="submission" date="2022-03" db="EMBL/GenBank/DDBJ databases">
        <title>Bacterial whole genome sequence for Hymenobacter sp. DH14.</title>
        <authorList>
            <person name="Le V."/>
        </authorList>
    </citation>
    <scope>NUCLEOTIDE SEQUENCE</scope>
    <source>
        <strain evidence="2">DH14</strain>
    </source>
</reference>
<name>A0A9X1VJ57_9BACT</name>
<dbReference type="Pfam" id="PF16022">
    <property type="entry name" value="DUF4783"/>
    <property type="match status" value="1"/>
</dbReference>
<comment type="caution">
    <text evidence="2">The sequence shown here is derived from an EMBL/GenBank/DDBJ whole genome shotgun (WGS) entry which is preliminary data.</text>
</comment>
<evidence type="ECO:0000313" key="2">
    <source>
        <dbReference type="EMBL" id="MCI1190184.1"/>
    </source>
</evidence>
<organism evidence="2 3">
    <name type="scientific">Hymenobacter cyanobacteriorum</name>
    <dbReference type="NCBI Taxonomy" id="2926463"/>
    <lineage>
        <taxon>Bacteria</taxon>
        <taxon>Pseudomonadati</taxon>
        <taxon>Bacteroidota</taxon>
        <taxon>Cytophagia</taxon>
        <taxon>Cytophagales</taxon>
        <taxon>Hymenobacteraceae</taxon>
        <taxon>Hymenobacter</taxon>
    </lineage>
</organism>
<dbReference type="InterPro" id="IPR031977">
    <property type="entry name" value="DUF4783"/>
</dbReference>
<gene>
    <name evidence="2" type="ORF">MON38_22385</name>
</gene>